<organism evidence="2 3">
    <name type="scientific">Naematelia encephala</name>
    <dbReference type="NCBI Taxonomy" id="71784"/>
    <lineage>
        <taxon>Eukaryota</taxon>
        <taxon>Fungi</taxon>
        <taxon>Dikarya</taxon>
        <taxon>Basidiomycota</taxon>
        <taxon>Agaricomycotina</taxon>
        <taxon>Tremellomycetes</taxon>
        <taxon>Tremellales</taxon>
        <taxon>Naemateliaceae</taxon>
        <taxon>Naematelia</taxon>
    </lineage>
</organism>
<protein>
    <submittedName>
        <fullName evidence="2">Uncharacterized protein</fullName>
    </submittedName>
</protein>
<evidence type="ECO:0000313" key="3">
    <source>
        <dbReference type="Proteomes" id="UP000193986"/>
    </source>
</evidence>
<keyword evidence="3" id="KW-1185">Reference proteome</keyword>
<feature type="region of interest" description="Disordered" evidence="1">
    <location>
        <begin position="35"/>
        <end position="76"/>
    </location>
</feature>
<dbReference type="AlphaFoldDB" id="A0A1Y2BJG8"/>
<reference evidence="2 3" key="1">
    <citation type="submission" date="2016-07" db="EMBL/GenBank/DDBJ databases">
        <title>Pervasive Adenine N6-methylation of Active Genes in Fungi.</title>
        <authorList>
            <consortium name="DOE Joint Genome Institute"/>
            <person name="Mondo S.J."/>
            <person name="Dannebaum R.O."/>
            <person name="Kuo R.C."/>
            <person name="Labutti K."/>
            <person name="Haridas S."/>
            <person name="Kuo A."/>
            <person name="Salamov A."/>
            <person name="Ahrendt S.R."/>
            <person name="Lipzen A."/>
            <person name="Sullivan W."/>
            <person name="Andreopoulos W.B."/>
            <person name="Clum A."/>
            <person name="Lindquist E."/>
            <person name="Daum C."/>
            <person name="Ramamoorthy G.K."/>
            <person name="Gryganskyi A."/>
            <person name="Culley D."/>
            <person name="Magnuson J.K."/>
            <person name="James T.Y."/>
            <person name="O'Malley M.A."/>
            <person name="Stajich J.E."/>
            <person name="Spatafora J.W."/>
            <person name="Visel A."/>
            <person name="Grigoriev I.V."/>
        </authorList>
    </citation>
    <scope>NUCLEOTIDE SEQUENCE [LARGE SCALE GENOMIC DNA]</scope>
    <source>
        <strain evidence="2 3">68-887.2</strain>
    </source>
</reference>
<accession>A0A1Y2BJG8</accession>
<proteinExistence type="predicted"/>
<dbReference type="Proteomes" id="UP000193986">
    <property type="component" value="Unassembled WGS sequence"/>
</dbReference>
<name>A0A1Y2BJG8_9TREE</name>
<sequence>MMNYIIILLTKKSMQNLYINYPTRSPVPFEYPSDRINPDTTSFKSPSSINGNTISPSLTPSTSRYLSPNQARGIEV</sequence>
<gene>
    <name evidence="2" type="ORF">BCR39DRAFT_137457</name>
</gene>
<feature type="compositionally biased region" description="Polar residues" evidence="1">
    <location>
        <begin position="38"/>
        <end position="70"/>
    </location>
</feature>
<evidence type="ECO:0000256" key="1">
    <source>
        <dbReference type="SAM" id="MobiDB-lite"/>
    </source>
</evidence>
<evidence type="ECO:0000313" key="2">
    <source>
        <dbReference type="EMBL" id="ORY34921.1"/>
    </source>
</evidence>
<dbReference type="EMBL" id="MCFC01000002">
    <property type="protein sequence ID" value="ORY34921.1"/>
    <property type="molecule type" value="Genomic_DNA"/>
</dbReference>
<comment type="caution">
    <text evidence="2">The sequence shown here is derived from an EMBL/GenBank/DDBJ whole genome shotgun (WGS) entry which is preliminary data.</text>
</comment>
<dbReference type="InParanoid" id="A0A1Y2BJG8"/>